<dbReference type="EMBL" id="JAFMOY010000094">
    <property type="protein sequence ID" value="MBU9843653.1"/>
    <property type="molecule type" value="Genomic_DNA"/>
</dbReference>
<dbReference type="PROSITE" id="PS51094">
    <property type="entry name" value="PTS_EIIA_TYPE_2"/>
    <property type="match status" value="1"/>
</dbReference>
<keyword evidence="6" id="KW-1185">Reference proteome</keyword>
<evidence type="ECO:0000259" key="4">
    <source>
        <dbReference type="PROSITE" id="PS51094"/>
    </source>
</evidence>
<keyword evidence="2" id="KW-0597">Phosphoprotein</keyword>
<keyword evidence="1" id="KW-0813">Transport</keyword>
<gene>
    <name evidence="5" type="ORF">J1784_01160</name>
</gene>
<accession>A0ABS6L9P3</accession>
<evidence type="ECO:0000256" key="1">
    <source>
        <dbReference type="ARBA" id="ARBA00022448"/>
    </source>
</evidence>
<comment type="caution">
    <text evidence="5">The sequence shown here is derived from an EMBL/GenBank/DDBJ whole genome shotgun (WGS) entry which is preliminary data.</text>
</comment>
<dbReference type="PANTHER" id="PTHR36203:SF1">
    <property type="entry name" value="ASCORBATE-SPECIFIC PTS SYSTEM EIIA COMPONENT"/>
    <property type="match status" value="1"/>
</dbReference>
<evidence type="ECO:0000256" key="3">
    <source>
        <dbReference type="ARBA" id="ARBA00022777"/>
    </source>
</evidence>
<sequence length="151" mass="16057">MINEIISRENINLQINAKDWRAAITAAGNLLVTGGYTTPSYTEEMIAAVETLGPYIVVAPGIALAHSRPAASVLKTGISLATLATPINFGSEENDPVSIVFGLCATDNNSHINIISQLVNFLDGDNSALFLQKSQNIEDVYLAINNVNQGV</sequence>
<keyword evidence="5" id="KW-0762">Sugar transport</keyword>
<evidence type="ECO:0000313" key="6">
    <source>
        <dbReference type="Proteomes" id="UP000739284"/>
    </source>
</evidence>
<feature type="domain" description="PTS EIIA type-2" evidence="4">
    <location>
        <begin position="4"/>
        <end position="147"/>
    </location>
</feature>
<proteinExistence type="predicted"/>
<dbReference type="Pfam" id="PF00359">
    <property type="entry name" value="PTS_EIIA_2"/>
    <property type="match status" value="1"/>
</dbReference>
<keyword evidence="3" id="KW-0418">Kinase</keyword>
<dbReference type="PANTHER" id="PTHR36203">
    <property type="entry name" value="ASCORBATE-SPECIFIC PTS SYSTEM EIIA COMPONENT"/>
    <property type="match status" value="1"/>
</dbReference>
<dbReference type="InterPro" id="IPR051351">
    <property type="entry name" value="Ascorbate-PTS_EIIA_comp"/>
</dbReference>
<organism evidence="5 6">
    <name type="scientific">Rahnella ecdela</name>
    <dbReference type="NCBI Taxonomy" id="2816250"/>
    <lineage>
        <taxon>Bacteria</taxon>
        <taxon>Pseudomonadati</taxon>
        <taxon>Pseudomonadota</taxon>
        <taxon>Gammaproteobacteria</taxon>
        <taxon>Enterobacterales</taxon>
        <taxon>Yersiniaceae</taxon>
        <taxon>Rahnella</taxon>
    </lineage>
</organism>
<evidence type="ECO:0000313" key="5">
    <source>
        <dbReference type="EMBL" id="MBU9843653.1"/>
    </source>
</evidence>
<name>A0ABS6L9P3_9GAMM</name>
<dbReference type="InterPro" id="IPR002178">
    <property type="entry name" value="PTS_EIIA_type-2_dom"/>
</dbReference>
<keyword evidence="3" id="KW-0808">Transferase</keyword>
<evidence type="ECO:0000256" key="2">
    <source>
        <dbReference type="ARBA" id="ARBA00022553"/>
    </source>
</evidence>
<dbReference type="RefSeq" id="WP_217147702.1">
    <property type="nucleotide sequence ID" value="NZ_JAFMOY010000094.1"/>
</dbReference>
<protein>
    <submittedName>
        <fullName evidence="5">PTS sugar transporter subunit IIA</fullName>
    </submittedName>
</protein>
<reference evidence="5 6" key="1">
    <citation type="submission" date="2021-03" db="EMBL/GenBank/DDBJ databases">
        <title>Five novel Rahnella species.</title>
        <authorList>
            <person name="Brady C."/>
            <person name="Asselin J."/>
            <person name="Beer S."/>
            <person name="Bruberg M.B."/>
            <person name="Crampton B."/>
            <person name="Venter S."/>
            <person name="Arnold D."/>
            <person name="Denman S."/>
        </authorList>
    </citation>
    <scope>NUCLEOTIDE SEQUENCE [LARGE SCALE GENOMIC DNA]</scope>
    <source>
        <strain evidence="5 6">FRB 231</strain>
    </source>
</reference>
<dbReference type="Proteomes" id="UP000739284">
    <property type="component" value="Unassembled WGS sequence"/>
</dbReference>